<dbReference type="RefSeq" id="XP_018687112.1">
    <property type="nucleotide sequence ID" value="XM_018843565.1"/>
</dbReference>
<name>A0A178Z3S5_9EURO</name>
<evidence type="ECO:0000313" key="1">
    <source>
        <dbReference type="EMBL" id="OAP53745.1"/>
    </source>
</evidence>
<dbReference type="GeneID" id="30016249"/>
<reference evidence="1 2" key="1">
    <citation type="submission" date="2016-04" db="EMBL/GenBank/DDBJ databases">
        <title>Draft genome of Fonsecaea erecta CBS 125763.</title>
        <authorList>
            <person name="Weiss V.A."/>
            <person name="Vicente V.A."/>
            <person name="Raittz R.T."/>
            <person name="Moreno L.F."/>
            <person name="De Souza E.M."/>
            <person name="Pedrosa F.O."/>
            <person name="Steffens M.B."/>
            <person name="Faoro H."/>
            <person name="Tadra-Sfeir M.Z."/>
            <person name="Najafzadeh M.J."/>
            <person name="Felipe M.S."/>
            <person name="Teixeira M."/>
            <person name="Sun J."/>
            <person name="Xi L."/>
            <person name="Gomes R."/>
            <person name="De Azevedo C.M."/>
            <person name="Salgado C.G."/>
            <person name="Da Silva M.B."/>
            <person name="Nascimento M.F."/>
            <person name="Queiroz-Telles F."/>
            <person name="Attili D.S."/>
            <person name="Gorbushina A."/>
        </authorList>
    </citation>
    <scope>NUCLEOTIDE SEQUENCE [LARGE SCALE GENOMIC DNA]</scope>
    <source>
        <strain evidence="1 2">CBS 125763</strain>
    </source>
</reference>
<dbReference type="EMBL" id="LVYI01000030">
    <property type="protein sequence ID" value="OAP53745.1"/>
    <property type="molecule type" value="Genomic_DNA"/>
</dbReference>
<gene>
    <name evidence="1" type="ORF">AYL99_12083</name>
</gene>
<proteinExistence type="predicted"/>
<dbReference type="STRING" id="1367422.A0A178Z3S5"/>
<evidence type="ECO:0000313" key="2">
    <source>
        <dbReference type="Proteomes" id="UP000078343"/>
    </source>
</evidence>
<comment type="caution">
    <text evidence="1">The sequence shown here is derived from an EMBL/GenBank/DDBJ whole genome shotgun (WGS) entry which is preliminary data.</text>
</comment>
<keyword evidence="2" id="KW-1185">Reference proteome</keyword>
<dbReference type="Proteomes" id="UP000078343">
    <property type="component" value="Unassembled WGS sequence"/>
</dbReference>
<accession>A0A178Z3S5</accession>
<dbReference type="InterPro" id="IPR011032">
    <property type="entry name" value="GroES-like_sf"/>
</dbReference>
<sequence length="92" mass="10056">MGDLGTPPMSAFGVRSPGSEGAGVVVKVGSNVKNWKSVLYGLHKTGTYQQCSISKNPTVAVNTLLIYFTDMSLALRIIRKEFLTEWTTTQPY</sequence>
<organism evidence="1 2">
    <name type="scientific">Fonsecaea erecta</name>
    <dbReference type="NCBI Taxonomy" id="1367422"/>
    <lineage>
        <taxon>Eukaryota</taxon>
        <taxon>Fungi</taxon>
        <taxon>Dikarya</taxon>
        <taxon>Ascomycota</taxon>
        <taxon>Pezizomycotina</taxon>
        <taxon>Eurotiomycetes</taxon>
        <taxon>Chaetothyriomycetidae</taxon>
        <taxon>Chaetothyriales</taxon>
        <taxon>Herpotrichiellaceae</taxon>
        <taxon>Fonsecaea</taxon>
    </lineage>
</organism>
<dbReference type="Gene3D" id="3.90.180.10">
    <property type="entry name" value="Medium-chain alcohol dehydrogenases, catalytic domain"/>
    <property type="match status" value="1"/>
</dbReference>
<dbReference type="SUPFAM" id="SSF50129">
    <property type="entry name" value="GroES-like"/>
    <property type="match status" value="1"/>
</dbReference>
<dbReference type="AlphaFoldDB" id="A0A178Z3S5"/>
<protein>
    <submittedName>
        <fullName evidence="1">Uncharacterized protein</fullName>
    </submittedName>
</protein>